<name>A0A1X6ZT16_9RHOB</name>
<dbReference type="Proteomes" id="UP000194012">
    <property type="component" value="Unassembled WGS sequence"/>
</dbReference>
<reference evidence="2" key="1">
    <citation type="submission" date="2017-03" db="EMBL/GenBank/DDBJ databases">
        <authorList>
            <person name="Rodrigo-Torres L."/>
            <person name="Arahal R.D."/>
            <person name="Lucena T."/>
        </authorList>
    </citation>
    <scope>NUCLEOTIDE SEQUENCE [LARGE SCALE GENOMIC DNA]</scope>
    <source>
        <strain evidence="2">CECT 8370</strain>
    </source>
</reference>
<keyword evidence="2" id="KW-1185">Reference proteome</keyword>
<organism evidence="1 2">
    <name type="scientific">Roseovarius gaetbuli</name>
    <dbReference type="NCBI Taxonomy" id="1356575"/>
    <lineage>
        <taxon>Bacteria</taxon>
        <taxon>Pseudomonadati</taxon>
        <taxon>Pseudomonadota</taxon>
        <taxon>Alphaproteobacteria</taxon>
        <taxon>Rhodobacterales</taxon>
        <taxon>Roseobacteraceae</taxon>
        <taxon>Roseovarius</taxon>
    </lineage>
</organism>
<sequence length="36" mass="3938">MDMEVMGFDPGKTDCSSAGWDANYYGLGSNFCPQKD</sequence>
<evidence type="ECO:0000313" key="2">
    <source>
        <dbReference type="Proteomes" id="UP000194012"/>
    </source>
</evidence>
<dbReference type="EMBL" id="FWFJ01000027">
    <property type="protein sequence ID" value="SLN58830.1"/>
    <property type="molecule type" value="Genomic_DNA"/>
</dbReference>
<protein>
    <submittedName>
        <fullName evidence="1">Uncharacterized protein</fullName>
    </submittedName>
</protein>
<proteinExistence type="predicted"/>
<dbReference type="AlphaFoldDB" id="A0A1X6ZT16"/>
<accession>A0A1X6ZT16</accession>
<evidence type="ECO:0000313" key="1">
    <source>
        <dbReference type="EMBL" id="SLN58830.1"/>
    </source>
</evidence>
<gene>
    <name evidence="1" type="ORF">ROG8370_02688</name>
</gene>